<reference evidence="3" key="2">
    <citation type="submission" date="2020-09" db="EMBL/GenBank/DDBJ databases">
        <authorList>
            <person name="Sun Q."/>
            <person name="Zhou Y."/>
        </authorList>
    </citation>
    <scope>NUCLEOTIDE SEQUENCE</scope>
    <source>
        <strain evidence="3">CGMCC 1.15478</strain>
    </source>
</reference>
<dbReference type="InterPro" id="IPR026004">
    <property type="entry name" value="Septum_form"/>
</dbReference>
<protein>
    <recommendedName>
        <fullName evidence="2">Septum formation-related domain-containing protein</fullName>
    </recommendedName>
</protein>
<proteinExistence type="predicted"/>
<feature type="region of interest" description="Disordered" evidence="1">
    <location>
        <begin position="291"/>
        <end position="311"/>
    </location>
</feature>
<evidence type="ECO:0000256" key="1">
    <source>
        <dbReference type="SAM" id="MobiDB-lite"/>
    </source>
</evidence>
<accession>A0A916XDW6</accession>
<dbReference type="Pfam" id="PF13845">
    <property type="entry name" value="Septum_form"/>
    <property type="match status" value="1"/>
</dbReference>
<evidence type="ECO:0000259" key="2">
    <source>
        <dbReference type="Pfam" id="PF13845"/>
    </source>
</evidence>
<dbReference type="Proteomes" id="UP000641514">
    <property type="component" value="Unassembled WGS sequence"/>
</dbReference>
<name>A0A916XDW6_9ACTN</name>
<reference evidence="3" key="1">
    <citation type="journal article" date="2014" name="Int. J. Syst. Evol. Microbiol.">
        <title>Complete genome sequence of Corynebacterium casei LMG S-19264T (=DSM 44701T), isolated from a smear-ripened cheese.</title>
        <authorList>
            <consortium name="US DOE Joint Genome Institute (JGI-PGF)"/>
            <person name="Walter F."/>
            <person name="Albersmeier A."/>
            <person name="Kalinowski J."/>
            <person name="Ruckert C."/>
        </authorList>
    </citation>
    <scope>NUCLEOTIDE SEQUENCE</scope>
    <source>
        <strain evidence="3">CGMCC 1.15478</strain>
    </source>
</reference>
<evidence type="ECO:0000313" key="4">
    <source>
        <dbReference type="Proteomes" id="UP000641514"/>
    </source>
</evidence>
<feature type="domain" description="Septum formation-related" evidence="2">
    <location>
        <begin position="39"/>
        <end position="260"/>
    </location>
</feature>
<sequence length="311" mass="33294">MLIVSQSGEDEEDAPAWETISAPTTGAVAGEAYGTAAVGECLHWSSPDASDLTKVDCADEHRFEVGAVVDLSSFPGSEFGPEAEYPTEIRFSELRTEICEPAVTRYMGARYDPRGRYSINLINPGQDGWQEGERTIRCGLQHVGVTGAVFPMVGQAGQQDQSVVWDDGFCIGINFEAPTDPVPCEEPHAYEVVGTVDLGEHFGDGYPPVAEQDRFLDDRCRQLAADYLGSPERLTEQRLTAFWDTRSLSSWLAGSRLVNCSIGAQTGAGGGFSAIVGSARGDITIDGQRPSEIALPEPPRVPGAPALIPGN</sequence>
<evidence type="ECO:0000313" key="3">
    <source>
        <dbReference type="EMBL" id="GGC64688.1"/>
    </source>
</evidence>
<comment type="caution">
    <text evidence="3">The sequence shown here is derived from an EMBL/GenBank/DDBJ whole genome shotgun (WGS) entry which is preliminary data.</text>
</comment>
<dbReference type="AlphaFoldDB" id="A0A916XDW6"/>
<gene>
    <name evidence="3" type="ORF">GCM10011410_16550</name>
</gene>
<organism evidence="3 4">
    <name type="scientific">Hoyosella rhizosphaerae</name>
    <dbReference type="NCBI Taxonomy" id="1755582"/>
    <lineage>
        <taxon>Bacteria</taxon>
        <taxon>Bacillati</taxon>
        <taxon>Actinomycetota</taxon>
        <taxon>Actinomycetes</taxon>
        <taxon>Mycobacteriales</taxon>
        <taxon>Hoyosellaceae</taxon>
        <taxon>Hoyosella</taxon>
    </lineage>
</organism>
<keyword evidence="4" id="KW-1185">Reference proteome</keyword>
<dbReference type="EMBL" id="BMJH01000001">
    <property type="protein sequence ID" value="GGC64688.1"/>
    <property type="molecule type" value="Genomic_DNA"/>
</dbReference>